<dbReference type="Pfam" id="PF07452">
    <property type="entry name" value="CHRD"/>
    <property type="match status" value="1"/>
</dbReference>
<dbReference type="OrthoDB" id="571052at2"/>
<keyword evidence="1" id="KW-0732">Signal</keyword>
<proteinExistence type="predicted"/>
<evidence type="ECO:0000256" key="1">
    <source>
        <dbReference type="SAM" id="SignalP"/>
    </source>
</evidence>
<evidence type="ECO:0000313" key="5">
    <source>
        <dbReference type="Proteomes" id="UP000315112"/>
    </source>
</evidence>
<dbReference type="InterPro" id="IPR013424">
    <property type="entry name" value="Ice-binding_C"/>
</dbReference>
<dbReference type="RefSeq" id="WP_145873351.1">
    <property type="nucleotide sequence ID" value="NZ_CP046904.1"/>
</dbReference>
<evidence type="ECO:0000313" key="3">
    <source>
        <dbReference type="EMBL" id="QGZ38744.1"/>
    </source>
</evidence>
<protein>
    <submittedName>
        <fullName evidence="3">CHRD domain-containing protein</fullName>
    </submittedName>
    <submittedName>
        <fullName evidence="4">Putative secreted protein with PEP-CTERM sorting signal</fullName>
    </submittedName>
</protein>
<name>A0A562PZ37_9BURK</name>
<reference evidence="4 5" key="1">
    <citation type="journal article" date="2015" name="Stand. Genomic Sci.">
        <title>Genomic Encyclopedia of Bacterial and Archaeal Type Strains, Phase III: the genomes of soil and plant-associated and newly described type strains.</title>
        <authorList>
            <person name="Whitman W.B."/>
            <person name="Woyke T."/>
            <person name="Klenk H.P."/>
            <person name="Zhou Y."/>
            <person name="Lilburn T.G."/>
            <person name="Beck B.J."/>
            <person name="De Vos P."/>
            <person name="Vandamme P."/>
            <person name="Eisen J.A."/>
            <person name="Garrity G."/>
            <person name="Hugenholtz P."/>
            <person name="Kyrpides N.C."/>
        </authorList>
    </citation>
    <scope>NUCLEOTIDE SEQUENCE [LARGE SCALE GENOMIC DNA]</scope>
    <source>
        <strain evidence="4 5">CGMCC 1.10685</strain>
    </source>
</reference>
<dbReference type="AlphaFoldDB" id="A0A562PZ37"/>
<dbReference type="Proteomes" id="UP000437862">
    <property type="component" value="Chromosome"/>
</dbReference>
<dbReference type="EMBL" id="VLKW01000002">
    <property type="protein sequence ID" value="TWI49679.1"/>
    <property type="molecule type" value="Genomic_DNA"/>
</dbReference>
<sequence length="199" mass="20757">MKSVLIKGVATLALALAGLSAQAGVYTATLTGAMEVPQNDSPGMGNITVNFDMAAHTMTIDVTFSGLEYASTVAHIHCCTADPMSGTAMPATRTPTLAGFPQGVMEGTYHQVFDTSDASFWNNGFINSHGGTTAGAESALLAGMEAGTAYFNIHSSGYPNGEIRGFLQPVPEPAQVALLALGAPLMLFAVRRRRDRPFA</sequence>
<dbReference type="NCBIfam" id="TIGR02595">
    <property type="entry name" value="PEP_CTERM"/>
    <property type="match status" value="1"/>
</dbReference>
<reference evidence="3 6" key="3">
    <citation type="submission" date="2019-12" db="EMBL/GenBank/DDBJ databases">
        <title>Draft Genome Sequences of Six Type Strains of the Genus Massilia.</title>
        <authorList>
            <person name="Miess H."/>
            <person name="Frediansyah A."/>
            <person name="Goeker M."/>
            <person name="Gross H."/>
        </authorList>
    </citation>
    <scope>NUCLEOTIDE SEQUENCE [LARGE SCALE GENOMIC DNA]</scope>
    <source>
        <strain evidence="3 6">DSM 26639</strain>
    </source>
</reference>
<evidence type="ECO:0000313" key="6">
    <source>
        <dbReference type="Proteomes" id="UP000437862"/>
    </source>
</evidence>
<evidence type="ECO:0000259" key="2">
    <source>
        <dbReference type="SMART" id="SM00754"/>
    </source>
</evidence>
<reference evidence="4" key="2">
    <citation type="submission" date="2019-07" db="EMBL/GenBank/DDBJ databases">
        <authorList>
            <person name="Whitman W."/>
            <person name="Huntemann M."/>
            <person name="Clum A."/>
            <person name="Pillay M."/>
            <person name="Palaniappan K."/>
            <person name="Varghese N."/>
            <person name="Mikhailova N."/>
            <person name="Stamatis D."/>
            <person name="Reddy T."/>
            <person name="Daum C."/>
            <person name="Shapiro N."/>
            <person name="Ivanova N."/>
            <person name="Kyrpides N."/>
            <person name="Woyke T."/>
        </authorList>
    </citation>
    <scope>NUCLEOTIDE SEQUENCE</scope>
    <source>
        <strain evidence="4">CGMCC 1.10685</strain>
    </source>
</reference>
<evidence type="ECO:0000313" key="4">
    <source>
        <dbReference type="EMBL" id="TWI49679.1"/>
    </source>
</evidence>
<feature type="signal peptide" evidence="1">
    <location>
        <begin position="1"/>
        <end position="23"/>
    </location>
</feature>
<dbReference type="InterPro" id="IPR010895">
    <property type="entry name" value="CHRD"/>
</dbReference>
<feature type="chain" id="PRO_5044618043" evidence="1">
    <location>
        <begin position="24"/>
        <end position="199"/>
    </location>
</feature>
<dbReference type="Proteomes" id="UP000315112">
    <property type="component" value="Unassembled WGS sequence"/>
</dbReference>
<accession>A0A562PZ37</accession>
<organism evidence="4 5">
    <name type="scientific">Pseudoduganella flava</name>
    <dbReference type="NCBI Taxonomy" id="871742"/>
    <lineage>
        <taxon>Bacteria</taxon>
        <taxon>Pseudomonadati</taxon>
        <taxon>Pseudomonadota</taxon>
        <taxon>Betaproteobacteria</taxon>
        <taxon>Burkholderiales</taxon>
        <taxon>Oxalobacteraceae</taxon>
        <taxon>Telluria group</taxon>
        <taxon>Pseudoduganella</taxon>
    </lineage>
</organism>
<dbReference type="EMBL" id="CP046904">
    <property type="protein sequence ID" value="QGZ38744.1"/>
    <property type="molecule type" value="Genomic_DNA"/>
</dbReference>
<feature type="domain" description="CHRD" evidence="2">
    <location>
        <begin position="24"/>
        <end position="169"/>
    </location>
</feature>
<dbReference type="SMART" id="SM00754">
    <property type="entry name" value="CHRD"/>
    <property type="match status" value="1"/>
</dbReference>
<gene>
    <name evidence="3" type="ORF">GO485_06555</name>
    <name evidence="4" type="ORF">IP92_00891</name>
</gene>
<keyword evidence="6" id="KW-1185">Reference proteome</keyword>